<dbReference type="Proteomes" id="UP000654257">
    <property type="component" value="Unassembled WGS sequence"/>
</dbReference>
<reference evidence="1" key="2">
    <citation type="submission" date="2020-09" db="EMBL/GenBank/DDBJ databases">
        <authorList>
            <person name="Sun Q."/>
            <person name="Sedlacek I."/>
        </authorList>
    </citation>
    <scope>NUCLEOTIDE SEQUENCE</scope>
    <source>
        <strain evidence="1">CCM 7905</strain>
    </source>
</reference>
<evidence type="ECO:0000313" key="2">
    <source>
        <dbReference type="Proteomes" id="UP000654257"/>
    </source>
</evidence>
<sequence>MSVEEKGCFGEVVTDAQPVSFHLIEIMRREMAGTMVSLGRGCLPGIERARLIESGVLRVGTVPAESLETYSGCGGVQLVAKVAAGPYGRRGHRWA</sequence>
<dbReference type="RefSeq" id="WP_188547418.1">
    <property type="nucleotide sequence ID" value="NZ_BMCU01000006.1"/>
</dbReference>
<organism evidence="1 2">
    <name type="scientific">Rhodococcoides trifolii</name>
    <dbReference type="NCBI Taxonomy" id="908250"/>
    <lineage>
        <taxon>Bacteria</taxon>
        <taxon>Bacillati</taxon>
        <taxon>Actinomycetota</taxon>
        <taxon>Actinomycetes</taxon>
        <taxon>Mycobacteriales</taxon>
        <taxon>Nocardiaceae</taxon>
        <taxon>Rhodococcoides</taxon>
    </lineage>
</organism>
<proteinExistence type="predicted"/>
<protein>
    <submittedName>
        <fullName evidence="1">Uncharacterized protein</fullName>
    </submittedName>
</protein>
<evidence type="ECO:0000313" key="1">
    <source>
        <dbReference type="EMBL" id="GGG27033.1"/>
    </source>
</evidence>
<gene>
    <name evidence="1" type="ORF">GCM10007304_46080</name>
</gene>
<comment type="caution">
    <text evidence="1">The sequence shown here is derived from an EMBL/GenBank/DDBJ whole genome shotgun (WGS) entry which is preliminary data.</text>
</comment>
<dbReference type="EMBL" id="BMCU01000006">
    <property type="protein sequence ID" value="GGG27033.1"/>
    <property type="molecule type" value="Genomic_DNA"/>
</dbReference>
<accession>A0A917LIK5</accession>
<dbReference type="AlphaFoldDB" id="A0A917LIK5"/>
<keyword evidence="2" id="KW-1185">Reference proteome</keyword>
<reference evidence="1" key="1">
    <citation type="journal article" date="2014" name="Int. J. Syst. Evol. Microbiol.">
        <title>Complete genome sequence of Corynebacterium casei LMG S-19264T (=DSM 44701T), isolated from a smear-ripened cheese.</title>
        <authorList>
            <consortium name="US DOE Joint Genome Institute (JGI-PGF)"/>
            <person name="Walter F."/>
            <person name="Albersmeier A."/>
            <person name="Kalinowski J."/>
            <person name="Ruckert C."/>
        </authorList>
    </citation>
    <scope>NUCLEOTIDE SEQUENCE</scope>
    <source>
        <strain evidence="1">CCM 7905</strain>
    </source>
</reference>
<name>A0A917LIK5_9NOCA</name>